<gene>
    <name evidence="2" type="ORF">CPUR_07651</name>
</gene>
<dbReference type="VEuPathDB" id="FungiDB:CPUR_07651"/>
<organism evidence="2 3">
    <name type="scientific">Claviceps purpurea (strain 20.1)</name>
    <name type="common">Ergot fungus</name>
    <name type="synonym">Sphacelia segetum</name>
    <dbReference type="NCBI Taxonomy" id="1111077"/>
    <lineage>
        <taxon>Eukaryota</taxon>
        <taxon>Fungi</taxon>
        <taxon>Dikarya</taxon>
        <taxon>Ascomycota</taxon>
        <taxon>Pezizomycotina</taxon>
        <taxon>Sordariomycetes</taxon>
        <taxon>Hypocreomycetidae</taxon>
        <taxon>Hypocreales</taxon>
        <taxon>Clavicipitaceae</taxon>
        <taxon>Claviceps</taxon>
    </lineage>
</organism>
<accession>M1WBN7</accession>
<comment type="caution">
    <text evidence="2">The sequence shown here is derived from an EMBL/GenBank/DDBJ whole genome shotgun (WGS) entry which is preliminary data.</text>
</comment>
<evidence type="ECO:0000256" key="1">
    <source>
        <dbReference type="SAM" id="MobiDB-lite"/>
    </source>
</evidence>
<dbReference type="Proteomes" id="UP000016801">
    <property type="component" value="Unassembled WGS sequence"/>
</dbReference>
<keyword evidence="3" id="KW-1185">Reference proteome</keyword>
<dbReference type="HOGENOM" id="CLU_1749454_0_0_1"/>
<dbReference type="AlphaFoldDB" id="M1WBN7"/>
<dbReference type="EMBL" id="CAGA01000064">
    <property type="protein sequence ID" value="CCE33725.1"/>
    <property type="molecule type" value="Genomic_DNA"/>
</dbReference>
<reference evidence="2 3" key="1">
    <citation type="journal article" date="2013" name="PLoS Genet.">
        <title>Plant-symbiotic fungi as chemical engineers: Multi-genome analysis of the Clavicipitaceae reveals dynamics of alkaloid loci.</title>
        <authorList>
            <person name="Schardl C.L."/>
            <person name="Young C.A."/>
            <person name="Hesse U."/>
            <person name="Amyotte S.G."/>
            <person name="Andreeva K."/>
            <person name="Calie P.J."/>
            <person name="Fleetwood D.J."/>
            <person name="Haws D.C."/>
            <person name="Moore N."/>
            <person name="Oeser B."/>
            <person name="Panaccione D.G."/>
            <person name="Schweri K.K."/>
            <person name="Voisey C.R."/>
            <person name="Farman M.L."/>
            <person name="Jaromczyk J.W."/>
            <person name="Roe B.A."/>
            <person name="O'Sullivan D.M."/>
            <person name="Scott B."/>
            <person name="Tudzynski P."/>
            <person name="An Z."/>
            <person name="Arnaoudova E.G."/>
            <person name="Bullock C.T."/>
            <person name="Charlton N.D."/>
            <person name="Chen L."/>
            <person name="Cox M."/>
            <person name="Dinkins R.D."/>
            <person name="Florea S."/>
            <person name="Glenn A.E."/>
            <person name="Gordon A."/>
            <person name="Gueldener U."/>
            <person name="Harris D.R."/>
            <person name="Hollin W."/>
            <person name="Jaromczyk J."/>
            <person name="Johnson R.D."/>
            <person name="Khan A.K."/>
            <person name="Leistner E."/>
            <person name="Leuchtmann A."/>
            <person name="Li C."/>
            <person name="Liu J."/>
            <person name="Liu J."/>
            <person name="Liu M."/>
            <person name="Mace W."/>
            <person name="Machado C."/>
            <person name="Nagabhyru P."/>
            <person name="Pan J."/>
            <person name="Schmid J."/>
            <person name="Sugawara K."/>
            <person name="Steiner U."/>
            <person name="Takach J.E."/>
            <person name="Tanaka E."/>
            <person name="Webb J.S."/>
            <person name="Wilson E.V."/>
            <person name="Wiseman J.L."/>
            <person name="Yoshida R."/>
            <person name="Zeng Z."/>
        </authorList>
    </citation>
    <scope>NUCLEOTIDE SEQUENCE [LARGE SCALE GENOMIC DNA]</scope>
    <source>
        <strain evidence="2 3">20.1</strain>
    </source>
</reference>
<evidence type="ECO:0000313" key="3">
    <source>
        <dbReference type="Proteomes" id="UP000016801"/>
    </source>
</evidence>
<feature type="region of interest" description="Disordered" evidence="1">
    <location>
        <begin position="1"/>
        <end position="51"/>
    </location>
</feature>
<sequence>MPSDGHGVVASPGGGATAVDDTAWPSERTMADVSSAGHGVEASSGSDTTVVTDKEAWAPETRAEFSSAEHGVVAFPGGGAAVVNDAEAWDSEATMTEVNVLGASGAGPAGEIKPPVCCASGVEEVSEEVTDSGASEGIEVACDVKAEDS</sequence>
<evidence type="ECO:0000313" key="2">
    <source>
        <dbReference type="EMBL" id="CCE33725.1"/>
    </source>
</evidence>
<proteinExistence type="predicted"/>
<protein>
    <submittedName>
        <fullName evidence="2">Uncharacterized protein</fullName>
    </submittedName>
</protein>
<name>M1WBN7_CLAP2</name>